<dbReference type="Pfam" id="PF02493">
    <property type="entry name" value="MORN"/>
    <property type="match status" value="4"/>
</dbReference>
<dbReference type="GO" id="GO:0016301">
    <property type="term" value="F:kinase activity"/>
    <property type="evidence" value="ECO:0007669"/>
    <property type="project" value="UniProtKB-KW"/>
</dbReference>
<reference evidence="2 3" key="1">
    <citation type="journal article" date="2009" name="J. Bacteriol.">
        <title>Complete genome sequence of Robiginitalea biformata HTCC2501.</title>
        <authorList>
            <person name="Oh H.M."/>
            <person name="Giovannoni S.J."/>
            <person name="Lee K."/>
            <person name="Ferriera S."/>
            <person name="Johnson J."/>
            <person name="Cho J.C."/>
        </authorList>
    </citation>
    <scope>NUCLEOTIDE SEQUENCE [LARGE SCALE GENOMIC DNA]</scope>
    <source>
        <strain evidence="3">ATCC BAA-864 / HTCC2501 / KCTC 12146</strain>
    </source>
</reference>
<dbReference type="eggNOG" id="COG4642">
    <property type="taxonomic scope" value="Bacteria"/>
</dbReference>
<dbReference type="STRING" id="313596.RB2501_14809"/>
<dbReference type="Gene3D" id="2.20.110.10">
    <property type="entry name" value="Histone H3 K4-specific methyltransferase SET7/9 N-terminal domain"/>
    <property type="match status" value="2"/>
</dbReference>
<dbReference type="OrthoDB" id="1097666at2"/>
<dbReference type="SMART" id="SM00698">
    <property type="entry name" value="MORN"/>
    <property type="match status" value="3"/>
</dbReference>
<gene>
    <name evidence="2" type="ordered locus">RB2501_14809</name>
</gene>
<evidence type="ECO:0000313" key="3">
    <source>
        <dbReference type="Proteomes" id="UP000009049"/>
    </source>
</evidence>
<dbReference type="SUPFAM" id="SSF82185">
    <property type="entry name" value="Histone H3 K4-specific methyltransferase SET7/9 N-terminal domain"/>
    <property type="match status" value="1"/>
</dbReference>
<dbReference type="HOGENOM" id="CLU_962439_0_0_10"/>
<dbReference type="Proteomes" id="UP000009049">
    <property type="component" value="Chromosome"/>
</dbReference>
<keyword evidence="2" id="KW-0418">Kinase</keyword>
<keyword evidence="3" id="KW-1185">Reference proteome</keyword>
<keyword evidence="2" id="KW-0808">Transferase</keyword>
<dbReference type="PANTHER" id="PTHR43215:SF14">
    <property type="entry name" value="RADIAL SPOKE HEAD 1 HOMOLOG"/>
    <property type="match status" value="1"/>
</dbReference>
<protein>
    <submittedName>
        <fullName evidence="2">Putative phosphatidylinositol 4-phosphate 5-kinase</fullName>
    </submittedName>
</protein>
<evidence type="ECO:0000256" key="1">
    <source>
        <dbReference type="ARBA" id="ARBA00022737"/>
    </source>
</evidence>
<keyword evidence="1" id="KW-0677">Repeat</keyword>
<name>A4CL59_ROBBH</name>
<proteinExistence type="predicted"/>
<evidence type="ECO:0000313" key="2">
    <source>
        <dbReference type="EMBL" id="EAR15608.1"/>
    </source>
</evidence>
<organism evidence="2 3">
    <name type="scientific">Robiginitalea biformata (strain ATCC BAA-864 / DSM 15991 / KCTC 12146 / HTCC2501)</name>
    <dbReference type="NCBI Taxonomy" id="313596"/>
    <lineage>
        <taxon>Bacteria</taxon>
        <taxon>Pseudomonadati</taxon>
        <taxon>Bacteroidota</taxon>
        <taxon>Flavobacteriia</taxon>
        <taxon>Flavobacteriales</taxon>
        <taxon>Flavobacteriaceae</taxon>
        <taxon>Robiginitalea</taxon>
    </lineage>
</organism>
<sequence>MNDKVRIQRKIIYGMLAAVILLLTAGLILTVSQGEKIADMKERLAQQDSALSLVNRLSRIDSLAGQGDYRGAAEAYDRELQTMGTDSLGVALRRDLARQLDRLSRIHMAGEQVRDSLAGLAGVADSISQLGRELRNSDSLSFALEKARVQIAGLRQQLQRKSLGEYLTFTSSKGNPLHYVGQVANGQANGYGVAILDTGSRYEGEWQDNLRHGRGAFYWQDGEYYVGEFKNDRRSGQGTYYWPNGEKFTGTWENDRRNGPGTFYNAEGEVVASGTWKDDKLVEEE</sequence>
<accession>A4CL59</accession>
<dbReference type="InterPro" id="IPR003409">
    <property type="entry name" value="MORN"/>
</dbReference>
<dbReference type="AlphaFoldDB" id="A4CL59"/>
<dbReference type="EMBL" id="CP001712">
    <property type="protein sequence ID" value="EAR15608.1"/>
    <property type="molecule type" value="Genomic_DNA"/>
</dbReference>
<dbReference type="KEGG" id="rbi:RB2501_14809"/>
<dbReference type="PANTHER" id="PTHR43215">
    <property type="entry name" value="RADIAL SPOKE HEAD 1 HOMOLOG"/>
    <property type="match status" value="1"/>
</dbReference>
<dbReference type="RefSeq" id="WP_015754924.1">
    <property type="nucleotide sequence ID" value="NC_013222.1"/>
</dbReference>